<dbReference type="Pfam" id="PF03484">
    <property type="entry name" value="B5"/>
    <property type="match status" value="1"/>
</dbReference>
<keyword evidence="6 15" id="KW-0436">Ligase</keyword>
<sequence>MKLSINWIKDFIPLDSIPFPSVIEKINTSICEIDEVTDYQAHLTSVITVKILSSNKHPNAEKLSITQCTDGKQNYQIVTAATNINVGDIVPLALPGTKLEGKEILSSELRGVLSQGMYCSEKELGLATESSGVLIYPNHTTLGISIRSLYDWEDIILTIDNKSITHRPDLWSHFGFARELASQLNLKLRFNPLEIQETFTGGSGGIEVLSNQNAHAYFAVSITNVKVSQSSQKIKSRLSKCGIRSINNIVDVSNYILLEVGQPTHFFDRHRLKGTQFSVEFAKNSETFPLLDETNPLLTPEILLIRNSGEPVAIAGVMGGSGSAVINETIDLVLESAIFKREDIRKSIRKTGIRSESSVRYEKGLDPNTCLPVIRRAISLLKENGNPQLVCLTPQGFNHSSEKSVIIESSLSFLDSKIGKALNKTEISEILNKLGFEVNFKDQDVFTAKVPYYRHNYDVTIQEDLVEEIGRTIGYASIATKPLSLAVETPIRNPLRELERKIKFLFSTQLNFSEVYNYSFSSPKESLIEGETAEHLLAISNEMPETHSVLRMSLFPGLIRQAVSNQDRFETVDLFELGRTYHKLQKGNSLAEESRWIAFISLSQAKPNDLLSIESEFVALRQRLHELFLGLNLLQGTWEKTEKTYLHPNGALEYRYKGNTLCEFGILHTRLVDEYDLRRRAYIGKIDLLSLVNVWEDEGRISHFRAPSQFPQGQLDLSLLMDESEPTDPFLKSVSALKIQEMEEGFVQTIFRSNQIGEGKKSVTYRFKLMSYEKSFSQDRFKELSDTLVNLAKQSGYQLR</sequence>
<evidence type="ECO:0000256" key="13">
    <source>
        <dbReference type="ARBA" id="ARBA00023146"/>
    </source>
</evidence>
<dbReference type="GO" id="GO:0004826">
    <property type="term" value="F:phenylalanine-tRNA ligase activity"/>
    <property type="evidence" value="ECO:0007669"/>
    <property type="project" value="UniProtKB-UniRule"/>
</dbReference>
<dbReference type="PROSITE" id="PS51483">
    <property type="entry name" value="B5"/>
    <property type="match status" value="1"/>
</dbReference>
<evidence type="ECO:0000256" key="8">
    <source>
        <dbReference type="ARBA" id="ARBA00022741"/>
    </source>
</evidence>
<evidence type="ECO:0000259" key="18">
    <source>
        <dbReference type="PROSITE" id="PS51447"/>
    </source>
</evidence>
<keyword evidence="5 16" id="KW-0820">tRNA-binding</keyword>
<dbReference type="CDD" id="cd02796">
    <property type="entry name" value="tRNA_bind_bactPheRS"/>
    <property type="match status" value="1"/>
</dbReference>
<keyword evidence="13 15" id="KW-0030">Aminoacyl-tRNA synthetase</keyword>
<comment type="cofactor">
    <cofactor evidence="15">
        <name>Mg(2+)</name>
        <dbReference type="ChEBI" id="CHEBI:18420"/>
    </cofactor>
    <text evidence="15">Binds 2 magnesium ions per tetramer.</text>
</comment>
<dbReference type="HAMAP" id="MF_00283">
    <property type="entry name" value="Phe_tRNA_synth_beta1"/>
    <property type="match status" value="1"/>
</dbReference>
<evidence type="ECO:0000256" key="3">
    <source>
        <dbReference type="ARBA" id="ARBA00011209"/>
    </source>
</evidence>
<dbReference type="Pfam" id="PF03483">
    <property type="entry name" value="B3_4"/>
    <property type="match status" value="1"/>
</dbReference>
<reference evidence="20 21" key="1">
    <citation type="submission" date="2018-02" db="EMBL/GenBank/DDBJ databases">
        <title>Novel Leptospira species isolated from soil and water in Japan.</title>
        <authorList>
            <person name="Nakao R."/>
            <person name="Masuzawa T."/>
        </authorList>
    </citation>
    <scope>NUCLEOTIDE SEQUENCE [LARGE SCALE GENOMIC DNA]</scope>
    <source>
        <strain evidence="20 21">YH101</strain>
    </source>
</reference>
<evidence type="ECO:0000256" key="2">
    <source>
        <dbReference type="ARBA" id="ARBA00008653"/>
    </source>
</evidence>
<dbReference type="OrthoDB" id="9805455at2"/>
<proteinExistence type="inferred from homology"/>
<evidence type="ECO:0000256" key="1">
    <source>
        <dbReference type="ARBA" id="ARBA00004496"/>
    </source>
</evidence>
<dbReference type="SMART" id="SM00896">
    <property type="entry name" value="FDX-ACB"/>
    <property type="match status" value="1"/>
</dbReference>
<feature type="domain" description="FDX-ACB" evidence="18">
    <location>
        <begin position="708"/>
        <end position="800"/>
    </location>
</feature>
<comment type="caution">
    <text evidence="20">The sequence shown here is derived from an EMBL/GenBank/DDBJ whole genome shotgun (WGS) entry which is preliminary data.</text>
</comment>
<dbReference type="InterPro" id="IPR036690">
    <property type="entry name" value="Fdx_antiC-bd_sf"/>
</dbReference>
<dbReference type="PROSITE" id="PS51447">
    <property type="entry name" value="FDX_ACB"/>
    <property type="match status" value="1"/>
</dbReference>
<keyword evidence="10 15" id="KW-0460">Magnesium</keyword>
<name>A0A2P2E2H8_9LEPT</name>
<dbReference type="Gene3D" id="3.50.40.10">
    <property type="entry name" value="Phenylalanyl-trna Synthetase, Chain B, domain 3"/>
    <property type="match status" value="1"/>
</dbReference>
<evidence type="ECO:0000256" key="15">
    <source>
        <dbReference type="HAMAP-Rule" id="MF_00283"/>
    </source>
</evidence>
<feature type="domain" description="TRNA-binding" evidence="17">
    <location>
        <begin position="40"/>
        <end position="147"/>
    </location>
</feature>
<comment type="subcellular location">
    <subcellularLocation>
        <location evidence="1 15">Cytoplasm</location>
    </subcellularLocation>
</comment>
<dbReference type="NCBIfam" id="TIGR00472">
    <property type="entry name" value="pheT_bact"/>
    <property type="match status" value="1"/>
</dbReference>
<dbReference type="PANTHER" id="PTHR10947">
    <property type="entry name" value="PHENYLALANYL-TRNA SYNTHETASE BETA CHAIN AND LEUCINE-RICH REPEAT-CONTAINING PROTEIN 47"/>
    <property type="match status" value="1"/>
</dbReference>
<dbReference type="PROSITE" id="PS50886">
    <property type="entry name" value="TRBD"/>
    <property type="match status" value="1"/>
</dbReference>
<evidence type="ECO:0000256" key="5">
    <source>
        <dbReference type="ARBA" id="ARBA00022555"/>
    </source>
</evidence>
<evidence type="ECO:0000313" key="21">
    <source>
        <dbReference type="Proteomes" id="UP000245133"/>
    </source>
</evidence>
<evidence type="ECO:0000256" key="10">
    <source>
        <dbReference type="ARBA" id="ARBA00022842"/>
    </source>
</evidence>
<dbReference type="InterPro" id="IPR002547">
    <property type="entry name" value="tRNA-bd_dom"/>
</dbReference>
<keyword evidence="9 15" id="KW-0067">ATP-binding</keyword>
<dbReference type="Pfam" id="PF03147">
    <property type="entry name" value="FDX-ACB"/>
    <property type="match status" value="1"/>
</dbReference>
<dbReference type="GO" id="GO:0005524">
    <property type="term" value="F:ATP binding"/>
    <property type="evidence" value="ECO:0007669"/>
    <property type="project" value="UniProtKB-UniRule"/>
</dbReference>
<feature type="binding site" evidence="15">
    <location>
        <position position="464"/>
    </location>
    <ligand>
        <name>Mg(2+)</name>
        <dbReference type="ChEBI" id="CHEBI:18420"/>
        <note>shared with alpha subunit</note>
    </ligand>
</feature>
<dbReference type="Gene3D" id="3.30.70.380">
    <property type="entry name" value="Ferrodoxin-fold anticodon-binding domain"/>
    <property type="match status" value="1"/>
</dbReference>
<comment type="similarity">
    <text evidence="2 15">Belongs to the phenylalanyl-tRNA synthetase beta subunit family. Type 1 subfamily.</text>
</comment>
<evidence type="ECO:0000256" key="4">
    <source>
        <dbReference type="ARBA" id="ARBA00022490"/>
    </source>
</evidence>
<dbReference type="InterPro" id="IPR020825">
    <property type="entry name" value="Phe-tRNA_synthase-like_B3/B4"/>
</dbReference>
<dbReference type="GO" id="GO:0000049">
    <property type="term" value="F:tRNA binding"/>
    <property type="evidence" value="ECO:0007669"/>
    <property type="project" value="UniProtKB-UniRule"/>
</dbReference>
<evidence type="ECO:0000256" key="12">
    <source>
        <dbReference type="ARBA" id="ARBA00022917"/>
    </source>
</evidence>
<dbReference type="SMART" id="SM00874">
    <property type="entry name" value="B5"/>
    <property type="match status" value="1"/>
</dbReference>
<dbReference type="InterPro" id="IPR045060">
    <property type="entry name" value="Phe-tRNA-ligase_IIc_bsu"/>
</dbReference>
<dbReference type="GO" id="GO:0006432">
    <property type="term" value="P:phenylalanyl-tRNA aminoacylation"/>
    <property type="evidence" value="ECO:0007669"/>
    <property type="project" value="UniProtKB-UniRule"/>
</dbReference>
<dbReference type="PANTHER" id="PTHR10947:SF0">
    <property type="entry name" value="PHENYLALANINE--TRNA LIGASE BETA SUBUNIT"/>
    <property type="match status" value="1"/>
</dbReference>
<feature type="binding site" evidence="15">
    <location>
        <position position="458"/>
    </location>
    <ligand>
        <name>Mg(2+)</name>
        <dbReference type="ChEBI" id="CHEBI:18420"/>
        <note>shared with alpha subunit</note>
    </ligand>
</feature>
<evidence type="ECO:0000256" key="16">
    <source>
        <dbReference type="PROSITE-ProRule" id="PRU00209"/>
    </source>
</evidence>
<protein>
    <recommendedName>
        <fullName evidence="15">Phenylalanine--tRNA ligase beta subunit</fullName>
        <ecNumber evidence="15">6.1.1.20</ecNumber>
    </recommendedName>
    <alternativeName>
        <fullName evidence="15">Phenylalanyl-tRNA synthetase beta subunit</fullName>
        <shortName evidence="15">PheRS</shortName>
    </alternativeName>
</protein>
<evidence type="ECO:0000256" key="11">
    <source>
        <dbReference type="ARBA" id="ARBA00022884"/>
    </source>
</evidence>
<dbReference type="InterPro" id="IPR005121">
    <property type="entry name" value="Fdx_antiC-bd"/>
</dbReference>
<keyword evidence="12 15" id="KW-0648">Protein biosynthesis</keyword>
<evidence type="ECO:0000256" key="6">
    <source>
        <dbReference type="ARBA" id="ARBA00022598"/>
    </source>
</evidence>
<evidence type="ECO:0000256" key="7">
    <source>
        <dbReference type="ARBA" id="ARBA00022723"/>
    </source>
</evidence>
<accession>A0A2P2E2H8</accession>
<dbReference type="EMBL" id="BFBB01000008">
    <property type="protein sequence ID" value="GBF51070.1"/>
    <property type="molecule type" value="Genomic_DNA"/>
</dbReference>
<keyword evidence="4 15" id="KW-0963">Cytoplasm</keyword>
<evidence type="ECO:0000259" key="19">
    <source>
        <dbReference type="PROSITE" id="PS51483"/>
    </source>
</evidence>
<keyword evidence="7 15" id="KW-0479">Metal-binding</keyword>
<feature type="binding site" evidence="15">
    <location>
        <position position="467"/>
    </location>
    <ligand>
        <name>Mg(2+)</name>
        <dbReference type="ChEBI" id="CHEBI:18420"/>
        <note>shared with alpha subunit</note>
    </ligand>
</feature>
<feature type="binding site" evidence="15">
    <location>
        <position position="468"/>
    </location>
    <ligand>
        <name>Mg(2+)</name>
        <dbReference type="ChEBI" id="CHEBI:18420"/>
        <note>shared with alpha subunit</note>
    </ligand>
</feature>
<evidence type="ECO:0000313" key="20">
    <source>
        <dbReference type="EMBL" id="GBF51070.1"/>
    </source>
</evidence>
<dbReference type="InterPro" id="IPR045864">
    <property type="entry name" value="aa-tRNA-synth_II/BPL/LPL"/>
</dbReference>
<dbReference type="InterPro" id="IPR004532">
    <property type="entry name" value="Phe-tRNA-ligase_IIc_bsu_bact"/>
</dbReference>
<dbReference type="InterPro" id="IPR033714">
    <property type="entry name" value="tRNA_bind_bactPheRS"/>
</dbReference>
<dbReference type="Proteomes" id="UP000245133">
    <property type="component" value="Unassembled WGS sequence"/>
</dbReference>
<dbReference type="GO" id="GO:0000287">
    <property type="term" value="F:magnesium ion binding"/>
    <property type="evidence" value="ECO:0007669"/>
    <property type="project" value="UniProtKB-UniRule"/>
</dbReference>
<feature type="domain" description="B5" evidence="19">
    <location>
        <begin position="402"/>
        <end position="480"/>
    </location>
</feature>
<keyword evidence="11 16" id="KW-0694">RNA-binding</keyword>
<dbReference type="InterPro" id="IPR041616">
    <property type="entry name" value="PheRS_beta_core"/>
</dbReference>
<dbReference type="RefSeq" id="WP_108977387.1">
    <property type="nucleotide sequence ID" value="NZ_BFBB01000008.1"/>
</dbReference>
<dbReference type="Gene3D" id="3.30.930.10">
    <property type="entry name" value="Bira Bifunctional Protein, Domain 2"/>
    <property type="match status" value="1"/>
</dbReference>
<dbReference type="SUPFAM" id="SSF46955">
    <property type="entry name" value="Putative DNA-binding domain"/>
    <property type="match status" value="1"/>
</dbReference>
<dbReference type="SUPFAM" id="SSF50249">
    <property type="entry name" value="Nucleic acid-binding proteins"/>
    <property type="match status" value="1"/>
</dbReference>
<keyword evidence="8 15" id="KW-0547">Nucleotide-binding</keyword>
<dbReference type="EC" id="6.1.1.20" evidence="15"/>
<evidence type="ECO:0000256" key="14">
    <source>
        <dbReference type="ARBA" id="ARBA00049255"/>
    </source>
</evidence>
<dbReference type="SUPFAM" id="SSF55681">
    <property type="entry name" value="Class II aaRS and biotin synthetases"/>
    <property type="match status" value="1"/>
</dbReference>
<dbReference type="InterPro" id="IPR005146">
    <property type="entry name" value="B3/B4_tRNA-bd"/>
</dbReference>
<dbReference type="SMART" id="SM00873">
    <property type="entry name" value="B3_4"/>
    <property type="match status" value="1"/>
</dbReference>
<evidence type="ECO:0000256" key="9">
    <source>
        <dbReference type="ARBA" id="ARBA00022840"/>
    </source>
</evidence>
<evidence type="ECO:0000259" key="17">
    <source>
        <dbReference type="PROSITE" id="PS50886"/>
    </source>
</evidence>
<gene>
    <name evidence="15 20" type="primary">pheT</name>
    <name evidence="20" type="ORF">LPTSP4_26010</name>
</gene>
<organism evidence="20 21">
    <name type="scientific">Leptospira ryugenii</name>
    <dbReference type="NCBI Taxonomy" id="1917863"/>
    <lineage>
        <taxon>Bacteria</taxon>
        <taxon>Pseudomonadati</taxon>
        <taxon>Spirochaetota</taxon>
        <taxon>Spirochaetia</taxon>
        <taxon>Leptospirales</taxon>
        <taxon>Leptospiraceae</taxon>
        <taxon>Leptospira</taxon>
    </lineage>
</organism>
<keyword evidence="21" id="KW-1185">Reference proteome</keyword>
<comment type="catalytic activity">
    <reaction evidence="14 15">
        <text>tRNA(Phe) + L-phenylalanine + ATP = L-phenylalanyl-tRNA(Phe) + AMP + diphosphate + H(+)</text>
        <dbReference type="Rhea" id="RHEA:19413"/>
        <dbReference type="Rhea" id="RHEA-COMP:9668"/>
        <dbReference type="Rhea" id="RHEA-COMP:9699"/>
        <dbReference type="ChEBI" id="CHEBI:15378"/>
        <dbReference type="ChEBI" id="CHEBI:30616"/>
        <dbReference type="ChEBI" id="CHEBI:33019"/>
        <dbReference type="ChEBI" id="CHEBI:58095"/>
        <dbReference type="ChEBI" id="CHEBI:78442"/>
        <dbReference type="ChEBI" id="CHEBI:78531"/>
        <dbReference type="ChEBI" id="CHEBI:456215"/>
        <dbReference type="EC" id="6.1.1.20"/>
    </reaction>
</comment>
<dbReference type="Pfam" id="PF17759">
    <property type="entry name" value="tRNA_synthFbeta"/>
    <property type="match status" value="1"/>
</dbReference>
<dbReference type="Pfam" id="PF01588">
    <property type="entry name" value="tRNA_bind"/>
    <property type="match status" value="1"/>
</dbReference>
<dbReference type="SUPFAM" id="SSF56037">
    <property type="entry name" value="PheT/TilS domain"/>
    <property type="match status" value="1"/>
</dbReference>
<dbReference type="AlphaFoldDB" id="A0A2P2E2H8"/>
<dbReference type="Gene3D" id="2.40.50.140">
    <property type="entry name" value="Nucleic acid-binding proteins"/>
    <property type="match status" value="1"/>
</dbReference>
<dbReference type="InterPro" id="IPR005147">
    <property type="entry name" value="tRNA_synthase_B5-dom"/>
</dbReference>
<dbReference type="InterPro" id="IPR009061">
    <property type="entry name" value="DNA-bd_dom_put_sf"/>
</dbReference>
<dbReference type="InterPro" id="IPR012340">
    <property type="entry name" value="NA-bd_OB-fold"/>
</dbReference>
<dbReference type="GO" id="GO:0009328">
    <property type="term" value="C:phenylalanine-tRNA ligase complex"/>
    <property type="evidence" value="ECO:0007669"/>
    <property type="project" value="TreeGrafter"/>
</dbReference>
<comment type="subunit">
    <text evidence="3 15">Tetramer of two alpha and two beta subunits.</text>
</comment>
<dbReference type="Gene3D" id="3.30.56.10">
    <property type="match status" value="2"/>
</dbReference>
<dbReference type="SUPFAM" id="SSF54991">
    <property type="entry name" value="Anticodon-binding domain of PheRS"/>
    <property type="match status" value="1"/>
</dbReference>